<dbReference type="GO" id="GO:0019478">
    <property type="term" value="P:D-amino acid catabolic process"/>
    <property type="evidence" value="ECO:0007669"/>
    <property type="project" value="UniProtKB-UniRule"/>
</dbReference>
<sequence>MKVILQRVSEASVTVAGNQLGAIKQGFMLLVGVQDADTDAELDYLVRKITNLRVFEDQAGKMNLSLTDVAGAILSISQFTLYADTRKGNRPSFTAAGAPDFAKKMYDRFNTKLAATGVHVETGEFGADMKVSLVNDGPVTIVFDTDNK</sequence>
<keyword evidence="3 5" id="KW-0820">tRNA-binding</keyword>
<evidence type="ECO:0000313" key="7">
    <source>
        <dbReference type="EMBL" id="OSP89881.1"/>
    </source>
</evidence>
<comment type="similarity">
    <text evidence="1 5">Belongs to the DTD family.</text>
</comment>
<dbReference type="Proteomes" id="UP000032289">
    <property type="component" value="Unassembled WGS sequence"/>
</dbReference>
<evidence type="ECO:0000256" key="5">
    <source>
        <dbReference type="HAMAP-Rule" id="MF_00518"/>
    </source>
</evidence>
<comment type="caution">
    <text evidence="6">The sequence shown here is derived from an EMBL/GenBank/DDBJ whole genome shotgun (WGS) entry which is preliminary data.</text>
</comment>
<evidence type="ECO:0000313" key="6">
    <source>
        <dbReference type="EMBL" id="KIU22419.1"/>
    </source>
</evidence>
<comment type="subunit">
    <text evidence="5">Homodimer.</text>
</comment>
<dbReference type="GO" id="GO:0000049">
    <property type="term" value="F:tRNA binding"/>
    <property type="evidence" value="ECO:0007669"/>
    <property type="project" value="UniProtKB-UniRule"/>
</dbReference>
<keyword evidence="4 5" id="KW-0694">RNA-binding</keyword>
<reference evidence="7 9" key="2">
    <citation type="submission" date="2017-04" db="EMBL/GenBank/DDBJ databases">
        <title>The genome sequence of Weissella cibaria isolated from wild Drosophila.</title>
        <authorList>
            <person name="Ricks N.J."/>
            <person name="Carroll C."/>
            <person name="Walters A."/>
            <person name="Newell P.D."/>
            <person name="Chaston J.M."/>
        </authorList>
    </citation>
    <scope>NUCLEOTIDE SEQUENCE [LARGE SCALE GENOMIC DNA]</scope>
    <source>
        <strain evidence="7 9">DmW_103</strain>
    </source>
</reference>
<comment type="catalytic activity">
    <reaction evidence="5">
        <text>glycyl-tRNA(Ala) + H2O = tRNA(Ala) + glycine + H(+)</text>
        <dbReference type="Rhea" id="RHEA:53744"/>
        <dbReference type="Rhea" id="RHEA-COMP:9657"/>
        <dbReference type="Rhea" id="RHEA-COMP:13640"/>
        <dbReference type="ChEBI" id="CHEBI:15377"/>
        <dbReference type="ChEBI" id="CHEBI:15378"/>
        <dbReference type="ChEBI" id="CHEBI:57305"/>
        <dbReference type="ChEBI" id="CHEBI:78442"/>
        <dbReference type="ChEBI" id="CHEBI:78522"/>
    </reaction>
</comment>
<gene>
    <name evidence="5 6" type="primary">dtd</name>
    <name evidence="6" type="ORF">ab3b_01815</name>
    <name evidence="7" type="ORF">B9D04_05010</name>
</gene>
<comment type="catalytic activity">
    <reaction evidence="5">
        <text>a D-aminoacyl-tRNA + H2O = a tRNA + a D-alpha-amino acid + H(+)</text>
        <dbReference type="Rhea" id="RHEA:13953"/>
        <dbReference type="Rhea" id="RHEA-COMP:10123"/>
        <dbReference type="Rhea" id="RHEA-COMP:10124"/>
        <dbReference type="ChEBI" id="CHEBI:15377"/>
        <dbReference type="ChEBI" id="CHEBI:15378"/>
        <dbReference type="ChEBI" id="CHEBI:59871"/>
        <dbReference type="ChEBI" id="CHEBI:78442"/>
        <dbReference type="ChEBI" id="CHEBI:79333"/>
        <dbReference type="EC" id="3.1.1.96"/>
    </reaction>
</comment>
<evidence type="ECO:0000313" key="9">
    <source>
        <dbReference type="Proteomes" id="UP000193588"/>
    </source>
</evidence>
<evidence type="ECO:0000313" key="8">
    <source>
        <dbReference type="Proteomes" id="UP000032289"/>
    </source>
</evidence>
<dbReference type="EC" id="3.1.1.-" evidence="5"/>
<protein>
    <recommendedName>
        <fullName evidence="5">D-aminoacyl-tRNA deacylase</fullName>
        <shortName evidence="5">DTD</shortName>
        <ecNumber evidence="5">3.1.1.96</ecNumber>
    </recommendedName>
    <alternativeName>
        <fullName evidence="5">Gly-tRNA(Ala) deacylase</fullName>
        <ecNumber evidence="5">3.1.1.-</ecNumber>
    </alternativeName>
</protein>
<dbReference type="GO" id="GO:0051500">
    <property type="term" value="F:D-tyrosyl-tRNA(Tyr) deacylase activity"/>
    <property type="evidence" value="ECO:0007669"/>
    <property type="project" value="TreeGrafter"/>
</dbReference>
<evidence type="ECO:0000256" key="2">
    <source>
        <dbReference type="ARBA" id="ARBA00022490"/>
    </source>
</evidence>
<dbReference type="Gene3D" id="3.50.80.10">
    <property type="entry name" value="D-tyrosyl-tRNA(Tyr) deacylase"/>
    <property type="match status" value="1"/>
</dbReference>
<keyword evidence="5 6" id="KW-0378">Hydrolase</keyword>
<dbReference type="PANTHER" id="PTHR10472:SF5">
    <property type="entry name" value="D-AMINOACYL-TRNA DEACYLASE 1"/>
    <property type="match status" value="1"/>
</dbReference>
<comment type="subcellular location">
    <subcellularLocation>
        <location evidence="5">Cytoplasm</location>
    </subcellularLocation>
</comment>
<dbReference type="RefSeq" id="WP_043941626.1">
    <property type="nucleotide sequence ID" value="NZ_JARXOD010000001.1"/>
</dbReference>
<dbReference type="InterPro" id="IPR003732">
    <property type="entry name" value="Daa-tRNA_deacyls_DTD"/>
</dbReference>
<reference evidence="6 8" key="1">
    <citation type="journal article" date="2015" name="Microbiology (Mosc.)">
        <title>Genomics of the Weissella cibaria species with an examination of its metabolic traits.</title>
        <authorList>
            <person name="Lynch K.M."/>
            <person name="Lucid A."/>
            <person name="Arendt E.K."/>
            <person name="Sleator R.D."/>
            <person name="Lucey B."/>
            <person name="Coffey A."/>
        </authorList>
    </citation>
    <scope>NUCLEOTIDE SEQUENCE [LARGE SCALE GENOMIC DNA]</scope>
    <source>
        <strain evidence="6 8">AB3b</strain>
    </source>
</reference>
<comment type="function">
    <text evidence="5">An aminoacyl-tRNA editing enzyme that deacylates mischarged D-aminoacyl-tRNAs. Also deacylates mischarged glycyl-tRNA(Ala), protecting cells against glycine mischarging by AlaRS. Acts via tRNA-based rather than protein-based catalysis; rejects L-amino acids rather than detecting D-amino acids in the active site. By recycling D-aminoacyl-tRNA to D-amino acids and free tRNA molecules, this enzyme counteracts the toxicity associated with the formation of D-aminoacyl-tRNA entities in vivo and helps enforce protein L-homochirality.</text>
</comment>
<dbReference type="Pfam" id="PF02580">
    <property type="entry name" value="Tyr_Deacylase"/>
    <property type="match status" value="1"/>
</dbReference>
<evidence type="ECO:0000256" key="4">
    <source>
        <dbReference type="ARBA" id="ARBA00022884"/>
    </source>
</evidence>
<organism evidence="6 8">
    <name type="scientific">Weissella cibaria</name>
    <dbReference type="NCBI Taxonomy" id="137591"/>
    <lineage>
        <taxon>Bacteria</taxon>
        <taxon>Bacillati</taxon>
        <taxon>Bacillota</taxon>
        <taxon>Bacilli</taxon>
        <taxon>Lactobacillales</taxon>
        <taxon>Lactobacillaceae</taxon>
        <taxon>Weissella</taxon>
    </lineage>
</organism>
<dbReference type="PANTHER" id="PTHR10472">
    <property type="entry name" value="D-TYROSYL-TRNA TYR DEACYLASE"/>
    <property type="match status" value="1"/>
</dbReference>
<evidence type="ECO:0000256" key="1">
    <source>
        <dbReference type="ARBA" id="ARBA00009673"/>
    </source>
</evidence>
<dbReference type="EC" id="3.1.1.96" evidence="5"/>
<proteinExistence type="inferred from homology"/>
<dbReference type="SUPFAM" id="SSF69500">
    <property type="entry name" value="DTD-like"/>
    <property type="match status" value="1"/>
</dbReference>
<dbReference type="NCBIfam" id="TIGR00256">
    <property type="entry name" value="D-aminoacyl-tRNA deacylase"/>
    <property type="match status" value="1"/>
</dbReference>
<accession>A0A0D1KBX4</accession>
<dbReference type="AlphaFoldDB" id="A0A0D1KBX4"/>
<dbReference type="Proteomes" id="UP000193588">
    <property type="component" value="Unassembled WGS sequence"/>
</dbReference>
<dbReference type="GO" id="GO:0106026">
    <property type="term" value="F:Gly-tRNA(Ala) deacylase activity"/>
    <property type="evidence" value="ECO:0007669"/>
    <property type="project" value="UniProtKB-UniRule"/>
</dbReference>
<name>A0A0D1KBX4_9LACO</name>
<dbReference type="GO" id="GO:0005737">
    <property type="term" value="C:cytoplasm"/>
    <property type="evidence" value="ECO:0007669"/>
    <property type="project" value="UniProtKB-SubCell"/>
</dbReference>
<dbReference type="CDD" id="cd00563">
    <property type="entry name" value="Dtyr_deacylase"/>
    <property type="match status" value="1"/>
</dbReference>
<dbReference type="EMBL" id="NDXJ01000005">
    <property type="protein sequence ID" value="OSP89881.1"/>
    <property type="molecule type" value="Genomic_DNA"/>
</dbReference>
<keyword evidence="2 5" id="KW-0963">Cytoplasm</keyword>
<dbReference type="HAMAP" id="MF_00518">
    <property type="entry name" value="Deacylase_Dtd"/>
    <property type="match status" value="1"/>
</dbReference>
<dbReference type="InterPro" id="IPR023509">
    <property type="entry name" value="DTD-like_sf"/>
</dbReference>
<dbReference type="PATRIC" id="fig|137591.24.peg.1761"/>
<dbReference type="FunFam" id="3.50.80.10:FF:000001">
    <property type="entry name" value="D-aminoacyl-tRNA deacylase"/>
    <property type="match status" value="1"/>
</dbReference>
<evidence type="ECO:0000256" key="3">
    <source>
        <dbReference type="ARBA" id="ARBA00022555"/>
    </source>
</evidence>
<dbReference type="EMBL" id="JWHT01000041">
    <property type="protein sequence ID" value="KIU22419.1"/>
    <property type="molecule type" value="Genomic_DNA"/>
</dbReference>
<feature type="short sequence motif" description="Gly-cisPro motif, important for rejection of L-amino acids" evidence="5">
    <location>
        <begin position="137"/>
        <end position="138"/>
    </location>
</feature>
<comment type="domain">
    <text evidence="5">A Gly-cisPro motif from one monomer fits into the active site of the other monomer to allow specific chiral rejection of L-amino acids.</text>
</comment>
<dbReference type="GO" id="GO:0043908">
    <property type="term" value="F:Ser(Gly)-tRNA(Ala) hydrolase activity"/>
    <property type="evidence" value="ECO:0007669"/>
    <property type="project" value="UniProtKB-UniRule"/>
</dbReference>